<feature type="binding site" evidence="6">
    <location>
        <position position="254"/>
    </location>
    <ligand>
        <name>Mg(2+)</name>
        <dbReference type="ChEBI" id="CHEBI:18420"/>
        <label>1</label>
        <note>catalytic</note>
    </ligand>
</feature>
<evidence type="ECO:0008006" key="9">
    <source>
        <dbReference type="Google" id="ProtNLM"/>
    </source>
</evidence>
<protein>
    <recommendedName>
        <fullName evidence="9">Histidinol-phosphatase</fullName>
    </recommendedName>
</protein>
<dbReference type="Gene3D" id="3.40.190.80">
    <property type="match status" value="1"/>
</dbReference>
<sequence length="353" mass="39369">MISAIRSIWILTSCCFHQIDGFAHIPISHSPAIPDSSELAELASFANTLADAARLEILPYWRSPRNNLGQEIKHESNRSEFQSASPVTLADRAAERAMRELIEERYPNHGIYGEEYGVVRSDADFVWVIDPIDGSRSFITGKPLFGTLVSCLYKGKPVIGIIDQCVLDERWVGIAGQQTTLNGVSICTDGVSTLKDAEMYSTSPDMFRDEDWTKFTAMKNAVRTLHYGADCYAYALVATGHADVVVEADLGLYDYCSLVPVLEGAGGVISDWEGRELTLQNHENSKGRVVACASKDLLEESLQILQQKTREHLNSVKSVKMIQFRLYQNNQTQLLYCSVSWLEKLLLISVYNS</sequence>
<evidence type="ECO:0000256" key="3">
    <source>
        <dbReference type="ARBA" id="ARBA00022723"/>
    </source>
</evidence>
<dbReference type="PROSITE" id="PS00629">
    <property type="entry name" value="IMP_1"/>
    <property type="match status" value="1"/>
</dbReference>
<evidence type="ECO:0000256" key="1">
    <source>
        <dbReference type="ARBA" id="ARBA00001946"/>
    </source>
</evidence>
<dbReference type="InterPro" id="IPR020583">
    <property type="entry name" value="Inositol_monoP_metal-BS"/>
</dbReference>
<dbReference type="Pfam" id="PF00459">
    <property type="entry name" value="Inositol_P"/>
    <property type="match status" value="1"/>
</dbReference>
<dbReference type="InterPro" id="IPR000760">
    <property type="entry name" value="Inositol_monophosphatase-like"/>
</dbReference>
<evidence type="ECO:0000256" key="5">
    <source>
        <dbReference type="ARBA" id="ARBA00022842"/>
    </source>
</evidence>
<evidence type="ECO:0000313" key="8">
    <source>
        <dbReference type="Proteomes" id="UP001530400"/>
    </source>
</evidence>
<keyword evidence="3 6" id="KW-0479">Metal-binding</keyword>
<dbReference type="GO" id="GO:0046872">
    <property type="term" value="F:metal ion binding"/>
    <property type="evidence" value="ECO:0007669"/>
    <property type="project" value="UniProtKB-KW"/>
</dbReference>
<keyword evidence="8" id="KW-1185">Reference proteome</keyword>
<dbReference type="GO" id="GO:0016791">
    <property type="term" value="F:phosphatase activity"/>
    <property type="evidence" value="ECO:0007669"/>
    <property type="project" value="UniProtKB-ARBA"/>
</dbReference>
<dbReference type="CDD" id="cd01641">
    <property type="entry name" value="Bacterial_IMPase_like_1"/>
    <property type="match status" value="1"/>
</dbReference>
<feature type="binding site" evidence="6">
    <location>
        <position position="114"/>
    </location>
    <ligand>
        <name>Mg(2+)</name>
        <dbReference type="ChEBI" id="CHEBI:18420"/>
        <label>1</label>
        <note>catalytic</note>
    </ligand>
</feature>
<evidence type="ECO:0000256" key="6">
    <source>
        <dbReference type="PIRSR" id="PIRSR600760-2"/>
    </source>
</evidence>
<name>A0ABD3NHG9_9STRA</name>
<evidence type="ECO:0000256" key="2">
    <source>
        <dbReference type="ARBA" id="ARBA00009759"/>
    </source>
</evidence>
<dbReference type="PRINTS" id="PR00377">
    <property type="entry name" value="IMPHPHTASES"/>
</dbReference>
<evidence type="ECO:0000313" key="7">
    <source>
        <dbReference type="EMBL" id="KAL3774974.1"/>
    </source>
</evidence>
<keyword evidence="5 6" id="KW-0460">Magnesium</keyword>
<dbReference type="AlphaFoldDB" id="A0ABD3NHG9"/>
<gene>
    <name evidence="7" type="ORF">ACHAWO_008905</name>
</gene>
<reference evidence="7 8" key="1">
    <citation type="submission" date="2024-10" db="EMBL/GenBank/DDBJ databases">
        <title>Updated reference genomes for cyclostephanoid diatoms.</title>
        <authorList>
            <person name="Roberts W.R."/>
            <person name="Alverson A.J."/>
        </authorList>
    </citation>
    <scope>NUCLEOTIDE SEQUENCE [LARGE SCALE GENOMIC DNA]</scope>
    <source>
        <strain evidence="7 8">AJA010-31</strain>
    </source>
</reference>
<comment type="similarity">
    <text evidence="2">Belongs to the inositol monophosphatase superfamily.</text>
</comment>
<organism evidence="7 8">
    <name type="scientific">Cyclotella atomus</name>
    <dbReference type="NCBI Taxonomy" id="382360"/>
    <lineage>
        <taxon>Eukaryota</taxon>
        <taxon>Sar</taxon>
        <taxon>Stramenopiles</taxon>
        <taxon>Ochrophyta</taxon>
        <taxon>Bacillariophyta</taxon>
        <taxon>Coscinodiscophyceae</taxon>
        <taxon>Thalassiosirophycidae</taxon>
        <taxon>Stephanodiscales</taxon>
        <taxon>Stephanodiscaceae</taxon>
        <taxon>Cyclotella</taxon>
    </lineage>
</organism>
<dbReference type="EMBL" id="JALLPJ020001171">
    <property type="protein sequence ID" value="KAL3774974.1"/>
    <property type="molecule type" value="Genomic_DNA"/>
</dbReference>
<comment type="caution">
    <text evidence="7">The sequence shown here is derived from an EMBL/GenBank/DDBJ whole genome shotgun (WGS) entry which is preliminary data.</text>
</comment>
<feature type="binding site" evidence="6">
    <location>
        <position position="132"/>
    </location>
    <ligand>
        <name>Mg(2+)</name>
        <dbReference type="ChEBI" id="CHEBI:18420"/>
        <label>1</label>
        <note>catalytic</note>
    </ligand>
</feature>
<dbReference type="SUPFAM" id="SSF56655">
    <property type="entry name" value="Carbohydrate phosphatase"/>
    <property type="match status" value="1"/>
</dbReference>
<accession>A0ABD3NHG9</accession>
<dbReference type="PANTHER" id="PTHR43200:SF6">
    <property type="entry name" value="3'(2'),5'-BISPHOSPHATE NUCLEOTIDASE"/>
    <property type="match status" value="1"/>
</dbReference>
<dbReference type="Gene3D" id="3.30.540.10">
    <property type="entry name" value="Fructose-1,6-Bisphosphatase, subunit A, domain 1"/>
    <property type="match status" value="1"/>
</dbReference>
<dbReference type="InterPro" id="IPR051090">
    <property type="entry name" value="Inositol_monoP_superfamily"/>
</dbReference>
<feature type="binding site" evidence="6">
    <location>
        <position position="133"/>
    </location>
    <ligand>
        <name>Mg(2+)</name>
        <dbReference type="ChEBI" id="CHEBI:18420"/>
        <label>1</label>
        <note>catalytic</note>
    </ligand>
</feature>
<dbReference type="PANTHER" id="PTHR43200">
    <property type="entry name" value="PHOSPHATASE"/>
    <property type="match status" value="1"/>
</dbReference>
<keyword evidence="4" id="KW-0378">Hydrolase</keyword>
<feature type="binding site" evidence="6">
    <location>
        <position position="130"/>
    </location>
    <ligand>
        <name>Mg(2+)</name>
        <dbReference type="ChEBI" id="CHEBI:18420"/>
        <label>1</label>
        <note>catalytic</note>
    </ligand>
</feature>
<evidence type="ECO:0000256" key="4">
    <source>
        <dbReference type="ARBA" id="ARBA00022801"/>
    </source>
</evidence>
<proteinExistence type="inferred from homology"/>
<comment type="cofactor">
    <cofactor evidence="1 6">
        <name>Mg(2+)</name>
        <dbReference type="ChEBI" id="CHEBI:18420"/>
    </cofactor>
</comment>
<dbReference type="Proteomes" id="UP001530400">
    <property type="component" value="Unassembled WGS sequence"/>
</dbReference>